<reference evidence="1" key="1">
    <citation type="journal article" date="2023" name="Plant J.">
        <title>The genome of the king protea, Protea cynaroides.</title>
        <authorList>
            <person name="Chang J."/>
            <person name="Duong T.A."/>
            <person name="Schoeman C."/>
            <person name="Ma X."/>
            <person name="Roodt D."/>
            <person name="Barker N."/>
            <person name="Li Z."/>
            <person name="Van de Peer Y."/>
            <person name="Mizrachi E."/>
        </authorList>
    </citation>
    <scope>NUCLEOTIDE SEQUENCE</scope>
    <source>
        <tissue evidence="1">Young leaves</tissue>
    </source>
</reference>
<evidence type="ECO:0000313" key="1">
    <source>
        <dbReference type="EMBL" id="KAJ4964208.1"/>
    </source>
</evidence>
<evidence type="ECO:0000313" key="2">
    <source>
        <dbReference type="Proteomes" id="UP001141806"/>
    </source>
</evidence>
<organism evidence="1 2">
    <name type="scientific">Protea cynaroides</name>
    <dbReference type="NCBI Taxonomy" id="273540"/>
    <lineage>
        <taxon>Eukaryota</taxon>
        <taxon>Viridiplantae</taxon>
        <taxon>Streptophyta</taxon>
        <taxon>Embryophyta</taxon>
        <taxon>Tracheophyta</taxon>
        <taxon>Spermatophyta</taxon>
        <taxon>Magnoliopsida</taxon>
        <taxon>Proteales</taxon>
        <taxon>Proteaceae</taxon>
        <taxon>Protea</taxon>
    </lineage>
</organism>
<dbReference type="EMBL" id="JAMYWD010000008">
    <property type="protein sequence ID" value="KAJ4964208.1"/>
    <property type="molecule type" value="Genomic_DNA"/>
</dbReference>
<comment type="caution">
    <text evidence="1">The sequence shown here is derived from an EMBL/GenBank/DDBJ whole genome shotgun (WGS) entry which is preliminary data.</text>
</comment>
<keyword evidence="2" id="KW-1185">Reference proteome</keyword>
<dbReference type="AlphaFoldDB" id="A0A9Q0HGB8"/>
<sequence length="212" mass="23870">MEVVDDRCYDNGVVEMSWCKCKVQMVIRASQVCRLNRCSGASREVKRSCSWGWRFAQQVAVSGLTGVTEGRWMEIDRCVQCMAAGHGSVAKVFTYFAVADKGDLMSPTHHKLALRSFLISATVGDALSALKRSEESYLSIWIYRYYSSLSFKLSFGSIFRSRFRMSSISHGSVMPSLMLPVASLLSGSLLWCPHQQLPLHVPLQEFLLRETH</sequence>
<proteinExistence type="predicted"/>
<gene>
    <name evidence="1" type="ORF">NE237_024147</name>
</gene>
<name>A0A9Q0HGB8_9MAGN</name>
<dbReference type="Proteomes" id="UP001141806">
    <property type="component" value="Unassembled WGS sequence"/>
</dbReference>
<protein>
    <submittedName>
        <fullName evidence="1">Uncharacterized protein</fullName>
    </submittedName>
</protein>
<accession>A0A9Q0HGB8</accession>